<organism evidence="1 2">
    <name type="scientific">Dioscorea alata</name>
    <name type="common">Purple yam</name>
    <dbReference type="NCBI Taxonomy" id="55571"/>
    <lineage>
        <taxon>Eukaryota</taxon>
        <taxon>Viridiplantae</taxon>
        <taxon>Streptophyta</taxon>
        <taxon>Embryophyta</taxon>
        <taxon>Tracheophyta</taxon>
        <taxon>Spermatophyta</taxon>
        <taxon>Magnoliopsida</taxon>
        <taxon>Liliopsida</taxon>
        <taxon>Dioscoreales</taxon>
        <taxon>Dioscoreaceae</taxon>
        <taxon>Dioscorea</taxon>
    </lineage>
</organism>
<reference evidence="2" key="1">
    <citation type="journal article" date="2022" name="Nat. Commun.">
        <title>Chromosome evolution and the genetic basis of agronomically important traits in greater yam.</title>
        <authorList>
            <person name="Bredeson J.V."/>
            <person name="Lyons J.B."/>
            <person name="Oniyinde I.O."/>
            <person name="Okereke N.R."/>
            <person name="Kolade O."/>
            <person name="Nnabue I."/>
            <person name="Nwadili C.O."/>
            <person name="Hribova E."/>
            <person name="Parker M."/>
            <person name="Nwogha J."/>
            <person name="Shu S."/>
            <person name="Carlson J."/>
            <person name="Kariba R."/>
            <person name="Muthemba S."/>
            <person name="Knop K."/>
            <person name="Barton G.J."/>
            <person name="Sherwood A.V."/>
            <person name="Lopez-Montes A."/>
            <person name="Asiedu R."/>
            <person name="Jamnadass R."/>
            <person name="Muchugi A."/>
            <person name="Goodstein D."/>
            <person name="Egesi C.N."/>
            <person name="Featherston J."/>
            <person name="Asfaw A."/>
            <person name="Simpson G.G."/>
            <person name="Dolezel J."/>
            <person name="Hendre P.S."/>
            <person name="Van Deynze A."/>
            <person name="Kumar P.L."/>
            <person name="Obidiegwu J.E."/>
            <person name="Bhattacharjee R."/>
            <person name="Rokhsar D.S."/>
        </authorList>
    </citation>
    <scope>NUCLEOTIDE SEQUENCE [LARGE SCALE GENOMIC DNA]</scope>
    <source>
        <strain evidence="2">cv. TDa95/00328</strain>
    </source>
</reference>
<dbReference type="Proteomes" id="UP000827976">
    <property type="component" value="Chromosome 9"/>
</dbReference>
<dbReference type="EMBL" id="CM037019">
    <property type="protein sequence ID" value="KAH7672364.1"/>
    <property type="molecule type" value="Genomic_DNA"/>
</dbReference>
<evidence type="ECO:0000313" key="1">
    <source>
        <dbReference type="EMBL" id="KAH7672364.1"/>
    </source>
</evidence>
<comment type="caution">
    <text evidence="1">The sequence shown here is derived from an EMBL/GenBank/DDBJ whole genome shotgun (WGS) entry which is preliminary data.</text>
</comment>
<gene>
    <name evidence="1" type="ORF">IHE45_09G049800</name>
</gene>
<accession>A0ACB7VF86</accession>
<sequence>MTSLLLLFLYILSLFSFSSSSIPTRTEYEVDLLFEGWLVKHNKSYNKDSLEKAKRYEIFKDNLKYIDEHNACNHTYTLGLNLFSDLTVEEYRNIYLAVNSTLFPEWNEVGNENDTYYSFNDAINAVPESIDWRELGAVTPVKYQAGCASCWAFAAVATVEALNQILTGNLISLSEQQLIDCMYKSCQPGWPIKGLLYIKNNGGIDTDMDYKYTATVDQCDTLKENKKVVSIDGYQVVQSNNEYALMKAVAEQPIAAFVSGYERDFQNYKNGIFSGYCSTKTDHVVTIIGYDTEGNKDYWIIKNSWSDFWGEAGYMRMERNIKEREGKCGIATQLSRPVKVKQTGDLLGVKAPTGASSNVS</sequence>
<dbReference type="EC" id="3.4.22.14" evidence="1"/>
<keyword evidence="1" id="KW-0378">Hydrolase</keyword>
<evidence type="ECO:0000313" key="2">
    <source>
        <dbReference type="Proteomes" id="UP000827976"/>
    </source>
</evidence>
<proteinExistence type="predicted"/>
<keyword evidence="2" id="KW-1185">Reference proteome</keyword>
<protein>
    <submittedName>
        <fullName evidence="1">Actinidain protein</fullName>
        <ecNumber evidence="1">3.4.22.14</ecNumber>
    </submittedName>
</protein>
<name>A0ACB7VF86_DIOAL</name>